<evidence type="ECO:0008006" key="3">
    <source>
        <dbReference type="Google" id="ProtNLM"/>
    </source>
</evidence>
<evidence type="ECO:0000313" key="1">
    <source>
        <dbReference type="EMBL" id="PRQ04538.1"/>
    </source>
</evidence>
<reference evidence="1 2" key="1">
    <citation type="submission" date="2018-03" db="EMBL/GenBank/DDBJ databases">
        <title>Draft Genome Sequences of the Obligatory Marine Myxobacteria Enhygromyxa salina SWB005.</title>
        <authorList>
            <person name="Poehlein A."/>
            <person name="Moghaddam J.A."/>
            <person name="Harms H."/>
            <person name="Alanjari M."/>
            <person name="Koenig G.M."/>
            <person name="Daniel R."/>
            <person name="Schaeberle T.F."/>
        </authorList>
    </citation>
    <scope>NUCLEOTIDE SEQUENCE [LARGE SCALE GENOMIC DNA]</scope>
    <source>
        <strain evidence="1 2">SWB005</strain>
    </source>
</reference>
<dbReference type="EMBL" id="PVNK01000035">
    <property type="protein sequence ID" value="PRQ04538.1"/>
    <property type="molecule type" value="Genomic_DNA"/>
</dbReference>
<evidence type="ECO:0000313" key="2">
    <source>
        <dbReference type="Proteomes" id="UP000237968"/>
    </source>
</evidence>
<comment type="caution">
    <text evidence="1">The sequence shown here is derived from an EMBL/GenBank/DDBJ whole genome shotgun (WGS) entry which is preliminary data.</text>
</comment>
<accession>A0A2S9YHF2</accession>
<dbReference type="RefSeq" id="WP_106390115.1">
    <property type="nucleotide sequence ID" value="NZ_PVNK01000035.1"/>
</dbReference>
<keyword evidence="2" id="KW-1185">Reference proteome</keyword>
<organism evidence="1 2">
    <name type="scientific">Enhygromyxa salina</name>
    <dbReference type="NCBI Taxonomy" id="215803"/>
    <lineage>
        <taxon>Bacteria</taxon>
        <taxon>Pseudomonadati</taxon>
        <taxon>Myxococcota</taxon>
        <taxon>Polyangia</taxon>
        <taxon>Nannocystales</taxon>
        <taxon>Nannocystaceae</taxon>
        <taxon>Enhygromyxa</taxon>
    </lineage>
</organism>
<name>A0A2S9YHF2_9BACT</name>
<dbReference type="Proteomes" id="UP000237968">
    <property type="component" value="Unassembled WGS sequence"/>
</dbReference>
<dbReference type="OrthoDB" id="9128719at2"/>
<protein>
    <recommendedName>
        <fullName evidence="3">PI3K/PI4K catalytic domain-containing protein</fullName>
    </recommendedName>
</protein>
<dbReference type="AlphaFoldDB" id="A0A2S9YHF2"/>
<gene>
    <name evidence="1" type="ORF">ENSA5_06620</name>
</gene>
<proteinExistence type="predicted"/>
<sequence>MDLIPRRIARVGTLHPRQEIRVPNSSEARVAVGDDGTEWVHKELMGVNQVLAEAVSFLLANRLDLPVPTGGVSRDSSGSPSWLSHLIHAPSHWQPSLFESIEDGPESMGTMYALDALVANEDRHDGNVLLEHRGEGTLRPWYIDFANAHVGSPAGLMGCRDLVPDPRPSHFRPAPLGEAVVRAATAAAHRVQAFSAECLAADAHEACDAAACPDLESELLRVLLYRCSELGSILPQYLRALEACR</sequence>